<sequence>MNVLFVCTGNTCRSPMAEYIFNDLSKRKGLSHRAKSSGIAASGDYASKNAILSMADIGIDLTRHISTQVSKEKIDWADIVLVMGRSHLDILKHYFPDEDKIFLLKDFAEGKQGEITDPYGSEKFIYDNTRDEIINLIEKFIINL</sequence>
<protein>
    <submittedName>
        <fullName evidence="1">Low molecular weight protein arginine phosphatase</fullName>
    </submittedName>
</protein>
<evidence type="ECO:0000313" key="1">
    <source>
        <dbReference type="EMBL" id="QQK07419.1"/>
    </source>
</evidence>
<accession>A0AC61MPI8</accession>
<reference evidence="1 2" key="1">
    <citation type="journal article" date="2022" name="Int. J. Syst. Evol. Microbiol.">
        <title>Miniphocaeibacter halophilus sp. nov., an ammonium-tolerant acetate-producing bacterium isolated from a biogas system.</title>
        <authorList>
            <person name="Schnurer A."/>
            <person name="Singh A."/>
            <person name="Bi S."/>
            <person name="Qiao W."/>
            <person name="Westerholm M."/>
        </authorList>
    </citation>
    <scope>NUCLEOTIDE SEQUENCE [LARGE SCALE GENOMIC DNA]</scope>
    <source>
        <strain evidence="1 2">AMB_01</strain>
    </source>
</reference>
<dbReference type="EMBL" id="CP066744">
    <property type="protein sequence ID" value="QQK07419.1"/>
    <property type="molecule type" value="Genomic_DNA"/>
</dbReference>
<proteinExistence type="predicted"/>
<name>A0AC61MPI8_9FIRM</name>
<keyword evidence="2" id="KW-1185">Reference proteome</keyword>
<organism evidence="1 2">
    <name type="scientific">Miniphocaeibacter halophilus</name>
    <dbReference type="NCBI Taxonomy" id="2931922"/>
    <lineage>
        <taxon>Bacteria</taxon>
        <taxon>Bacillati</taxon>
        <taxon>Bacillota</taxon>
        <taxon>Tissierellia</taxon>
        <taxon>Tissierellales</taxon>
        <taxon>Peptoniphilaceae</taxon>
        <taxon>Miniphocaeibacter</taxon>
    </lineage>
</organism>
<evidence type="ECO:0000313" key="2">
    <source>
        <dbReference type="Proteomes" id="UP000595814"/>
    </source>
</evidence>
<gene>
    <name evidence="1" type="ORF">JFY71_08875</name>
</gene>
<dbReference type="Proteomes" id="UP000595814">
    <property type="component" value="Chromosome"/>
</dbReference>